<keyword evidence="4" id="KW-0997">Cell inner membrane</keyword>
<name>E4KNA0_9LACT</name>
<evidence type="ECO:0000256" key="2">
    <source>
        <dbReference type="ARBA" id="ARBA00022448"/>
    </source>
</evidence>
<dbReference type="STRING" id="908337.HMPREF9257_1120"/>
<keyword evidence="7 8" id="KW-0472">Membrane</keyword>
<feature type="domain" description="ABC transmembrane type-1" evidence="9">
    <location>
        <begin position="60"/>
        <end position="265"/>
    </location>
</feature>
<sequence length="554" mass="62088">MKQLKSNLKLVASLGLLLILFILIIAPLFSIFIQTIVVDGQVTLDQVITTLAERKNLQMIINSLLLGFFTVIMTSLIALPLAYLFTKTSMAKYQFFDTIFMMPFMTPPFIASMGWILFMQRRGLLQRFIPALDQSDEFFFTITGLVIVMSFHNFPFMYTMMKNAILNIPASLEEGAAVFGANFWRRIRKVFIPLITGNYAIAALLVFVKVISEYGTPATLGKRIGFNVFTTEIHRYATVAPISFGKSASLASILVTICLGLWMIQTYVTNQRTYNLISGKGSRSKLIQLKPWQQVLAWGYILAIITGATIIPMFSVFATSIIKLRGYGFRFDNLTFKHYYQMFTANDKTVAAILNSFLLAFVAATVCALLGTLIVLTIRNLKGKLAKGMEAISLLPEMVPGIVLILGIMLFWNDIYHLIPIYNTMYLLALAYIILFLPFTVQYVTSSFTQINPSLMSAGQVFGASPSYIFRRITLPLIKPGIITGWMMTFIISFRELVTASLISPPNKYVISTFIVREFEQGSVSTGMAMAVICVLLTTTTLLILNHVTRKKIV</sequence>
<dbReference type="PANTHER" id="PTHR43357:SF3">
    <property type="entry name" value="FE(3+)-TRANSPORT SYSTEM PERMEASE PROTEIN FBPB 2"/>
    <property type="match status" value="1"/>
</dbReference>
<feature type="transmembrane region" description="Helical" evidence="8">
    <location>
        <begin position="138"/>
        <end position="158"/>
    </location>
</feature>
<feature type="transmembrane region" description="Helical" evidence="8">
    <location>
        <begin position="357"/>
        <end position="379"/>
    </location>
</feature>
<accession>E4KNA0</accession>
<dbReference type="InterPro" id="IPR000515">
    <property type="entry name" value="MetI-like"/>
</dbReference>
<evidence type="ECO:0000313" key="10">
    <source>
        <dbReference type="EMBL" id="EFR31575.1"/>
    </source>
</evidence>
<evidence type="ECO:0000259" key="9">
    <source>
        <dbReference type="PROSITE" id="PS50928"/>
    </source>
</evidence>
<feature type="transmembrane region" description="Helical" evidence="8">
    <location>
        <begin position="424"/>
        <end position="444"/>
    </location>
</feature>
<dbReference type="EMBL" id="AENN01000009">
    <property type="protein sequence ID" value="EFR31575.1"/>
    <property type="molecule type" value="Genomic_DNA"/>
</dbReference>
<feature type="transmembrane region" description="Helical" evidence="8">
    <location>
        <begin position="295"/>
        <end position="322"/>
    </location>
</feature>
<feature type="transmembrane region" description="Helical" evidence="8">
    <location>
        <begin position="12"/>
        <end position="37"/>
    </location>
</feature>
<dbReference type="InterPro" id="IPR035906">
    <property type="entry name" value="MetI-like_sf"/>
</dbReference>
<evidence type="ECO:0000256" key="6">
    <source>
        <dbReference type="ARBA" id="ARBA00022989"/>
    </source>
</evidence>
<proteinExistence type="inferred from homology"/>
<evidence type="ECO:0000256" key="5">
    <source>
        <dbReference type="ARBA" id="ARBA00022692"/>
    </source>
</evidence>
<dbReference type="SUPFAM" id="SSF161098">
    <property type="entry name" value="MetI-like"/>
    <property type="match status" value="2"/>
</dbReference>
<dbReference type="GO" id="GO:0055085">
    <property type="term" value="P:transmembrane transport"/>
    <property type="evidence" value="ECO:0007669"/>
    <property type="project" value="InterPro"/>
</dbReference>
<comment type="similarity">
    <text evidence="8">Belongs to the binding-protein-dependent transport system permease family.</text>
</comment>
<dbReference type="eggNOG" id="COG1178">
    <property type="taxonomic scope" value="Bacteria"/>
</dbReference>
<evidence type="ECO:0000313" key="11">
    <source>
        <dbReference type="Proteomes" id="UP000005990"/>
    </source>
</evidence>
<dbReference type="PROSITE" id="PS50928">
    <property type="entry name" value="ABC_TM1"/>
    <property type="match status" value="2"/>
</dbReference>
<keyword evidence="11" id="KW-1185">Reference proteome</keyword>
<dbReference type="Pfam" id="PF00528">
    <property type="entry name" value="BPD_transp_1"/>
    <property type="match status" value="2"/>
</dbReference>
<evidence type="ECO:0000256" key="1">
    <source>
        <dbReference type="ARBA" id="ARBA00004429"/>
    </source>
</evidence>
<feature type="transmembrane region" description="Helical" evidence="8">
    <location>
        <begin position="190"/>
        <end position="211"/>
    </location>
</feature>
<comment type="caution">
    <text evidence="10">The sequence shown here is derived from an EMBL/GenBank/DDBJ whole genome shotgun (WGS) entry which is preliminary data.</text>
</comment>
<feature type="transmembrane region" description="Helical" evidence="8">
    <location>
        <begin position="481"/>
        <end position="503"/>
    </location>
</feature>
<feature type="domain" description="ABC transmembrane type-1" evidence="9">
    <location>
        <begin position="353"/>
        <end position="545"/>
    </location>
</feature>
<dbReference type="AlphaFoldDB" id="E4KNA0"/>
<keyword evidence="2 8" id="KW-0813">Transport</keyword>
<evidence type="ECO:0000256" key="8">
    <source>
        <dbReference type="RuleBase" id="RU363032"/>
    </source>
</evidence>
<feature type="transmembrane region" description="Helical" evidence="8">
    <location>
        <begin position="57"/>
        <end position="86"/>
    </location>
</feature>
<dbReference type="GO" id="GO:0005886">
    <property type="term" value="C:plasma membrane"/>
    <property type="evidence" value="ECO:0007669"/>
    <property type="project" value="UniProtKB-SubCell"/>
</dbReference>
<gene>
    <name evidence="10" type="ORF">HMPREF9257_1120</name>
</gene>
<protein>
    <submittedName>
        <fullName evidence="10">Putative ATP synthase F0, A subunit</fullName>
    </submittedName>
</protein>
<feature type="transmembrane region" description="Helical" evidence="8">
    <location>
        <begin position="98"/>
        <end position="118"/>
    </location>
</feature>
<organism evidence="10 11">
    <name type="scientific">Eremococcus coleocola ACS-139-V-Col8</name>
    <dbReference type="NCBI Taxonomy" id="908337"/>
    <lineage>
        <taxon>Bacteria</taxon>
        <taxon>Bacillati</taxon>
        <taxon>Bacillota</taxon>
        <taxon>Bacilli</taxon>
        <taxon>Lactobacillales</taxon>
        <taxon>Aerococcaceae</taxon>
        <taxon>Eremococcus</taxon>
    </lineage>
</organism>
<feature type="transmembrane region" description="Helical" evidence="8">
    <location>
        <begin position="248"/>
        <end position="268"/>
    </location>
</feature>
<evidence type="ECO:0000256" key="4">
    <source>
        <dbReference type="ARBA" id="ARBA00022519"/>
    </source>
</evidence>
<keyword evidence="5 8" id="KW-0812">Transmembrane</keyword>
<feature type="transmembrane region" description="Helical" evidence="8">
    <location>
        <begin position="391"/>
        <end position="412"/>
    </location>
</feature>
<comment type="subcellular location">
    <subcellularLocation>
        <location evidence="1">Cell inner membrane</location>
        <topology evidence="1">Multi-pass membrane protein</topology>
    </subcellularLocation>
    <subcellularLocation>
        <location evidence="8">Cell membrane</location>
        <topology evidence="8">Multi-pass membrane protein</topology>
    </subcellularLocation>
</comment>
<evidence type="ECO:0000256" key="3">
    <source>
        <dbReference type="ARBA" id="ARBA00022475"/>
    </source>
</evidence>
<feature type="transmembrane region" description="Helical" evidence="8">
    <location>
        <begin position="523"/>
        <end position="545"/>
    </location>
</feature>
<dbReference type="CDD" id="cd06261">
    <property type="entry name" value="TM_PBP2"/>
    <property type="match status" value="2"/>
</dbReference>
<dbReference type="PANTHER" id="PTHR43357">
    <property type="entry name" value="INNER MEMBRANE ABC TRANSPORTER PERMEASE PROTEIN YDCV"/>
    <property type="match status" value="1"/>
</dbReference>
<keyword evidence="3" id="KW-1003">Cell membrane</keyword>
<dbReference type="Proteomes" id="UP000005990">
    <property type="component" value="Unassembled WGS sequence"/>
</dbReference>
<evidence type="ECO:0000256" key="7">
    <source>
        <dbReference type="ARBA" id="ARBA00023136"/>
    </source>
</evidence>
<dbReference type="OrthoDB" id="57323at2"/>
<dbReference type="Gene3D" id="1.10.3720.10">
    <property type="entry name" value="MetI-like"/>
    <property type="match status" value="2"/>
</dbReference>
<reference evidence="10 11" key="1">
    <citation type="submission" date="2010-10" db="EMBL/GenBank/DDBJ databases">
        <authorList>
            <person name="Durkin A.S."/>
            <person name="Madupu R."/>
            <person name="Torralba M."/>
            <person name="Gillis M."/>
            <person name="Methe B."/>
            <person name="Sutton G."/>
            <person name="Nelson K.E."/>
        </authorList>
    </citation>
    <scope>NUCLEOTIDE SEQUENCE [LARGE SCALE GENOMIC DNA]</scope>
    <source>
        <strain evidence="10 11">ACS-139-V-Col8</strain>
    </source>
</reference>
<keyword evidence="6 8" id="KW-1133">Transmembrane helix</keyword>